<reference evidence="2 3" key="1">
    <citation type="submission" date="2013-11" db="EMBL/GenBank/DDBJ databases">
        <title>Genome sequencing of Stegodyphus mimosarum.</title>
        <authorList>
            <person name="Bechsgaard J."/>
        </authorList>
    </citation>
    <scope>NUCLEOTIDE SEQUENCE [LARGE SCALE GENOMIC DNA]</scope>
</reference>
<dbReference type="EMBL" id="KK121988">
    <property type="protein sequence ID" value="KFM81661.1"/>
    <property type="molecule type" value="Genomic_DNA"/>
</dbReference>
<protein>
    <submittedName>
        <fullName evidence="2">Uncharacterized protein</fullName>
    </submittedName>
</protein>
<sequence length="270" mass="31728">MNIQLEKNPENIEEFLTEYNRVKEQRWNLVCKTRENTNEKHREFLSMYDSLRKEFSLNTLDENAEFSNKLNMSKIGKESYWSTNFSTALKELGKALELEIQTFTNKGNSGLSVIQWILKELDEFKDKVETECAIYENRCAVYNDVNSVCNVESTLSDLIDIQEKIECLEAEFIYQKCLAKEQKNTRDTKETALLEKLHSAFLRKDSLTEVIVAASETHFPELIDEHPELELLKCQQSRCLLKYDWKPEYFPLGDPVKRLELSHLSRFLDE</sequence>
<evidence type="ECO:0000313" key="3">
    <source>
        <dbReference type="Proteomes" id="UP000054359"/>
    </source>
</evidence>
<gene>
    <name evidence="2" type="ORF">X975_07227</name>
</gene>
<evidence type="ECO:0000313" key="2">
    <source>
        <dbReference type="EMBL" id="KFM81661.1"/>
    </source>
</evidence>
<organism evidence="2 3">
    <name type="scientific">Stegodyphus mimosarum</name>
    <name type="common">African social velvet spider</name>
    <dbReference type="NCBI Taxonomy" id="407821"/>
    <lineage>
        <taxon>Eukaryota</taxon>
        <taxon>Metazoa</taxon>
        <taxon>Ecdysozoa</taxon>
        <taxon>Arthropoda</taxon>
        <taxon>Chelicerata</taxon>
        <taxon>Arachnida</taxon>
        <taxon>Araneae</taxon>
        <taxon>Araneomorphae</taxon>
        <taxon>Entelegynae</taxon>
        <taxon>Eresoidea</taxon>
        <taxon>Eresidae</taxon>
        <taxon>Stegodyphus</taxon>
    </lineage>
</organism>
<dbReference type="Proteomes" id="UP000054359">
    <property type="component" value="Unassembled WGS sequence"/>
</dbReference>
<dbReference type="OrthoDB" id="6425270at2759"/>
<feature type="coiled-coil region" evidence="1">
    <location>
        <begin position="118"/>
        <end position="171"/>
    </location>
</feature>
<accession>A0A087UWC2</accession>
<name>A0A087UWC2_STEMI</name>
<feature type="non-terminal residue" evidence="2">
    <location>
        <position position="270"/>
    </location>
</feature>
<keyword evidence="3" id="KW-1185">Reference proteome</keyword>
<evidence type="ECO:0000256" key="1">
    <source>
        <dbReference type="SAM" id="Coils"/>
    </source>
</evidence>
<dbReference type="AlphaFoldDB" id="A0A087UWC2"/>
<keyword evidence="1" id="KW-0175">Coiled coil</keyword>
<proteinExistence type="predicted"/>